<name>A0ABP0L8D9_9DINO</name>
<dbReference type="EMBL" id="CAXAMN010011470">
    <property type="protein sequence ID" value="CAK9035410.1"/>
    <property type="molecule type" value="Genomic_DNA"/>
</dbReference>
<comment type="caution">
    <text evidence="1">The sequence shown here is derived from an EMBL/GenBank/DDBJ whole genome shotgun (WGS) entry which is preliminary data.</text>
</comment>
<gene>
    <name evidence="1" type="ORF">CCMP2556_LOCUS19903</name>
</gene>
<proteinExistence type="predicted"/>
<reference evidence="1 2" key="1">
    <citation type="submission" date="2024-02" db="EMBL/GenBank/DDBJ databases">
        <authorList>
            <person name="Chen Y."/>
            <person name="Shah S."/>
            <person name="Dougan E. K."/>
            <person name="Thang M."/>
            <person name="Chan C."/>
        </authorList>
    </citation>
    <scope>NUCLEOTIDE SEQUENCE [LARGE SCALE GENOMIC DNA]</scope>
</reference>
<accession>A0ABP0L8D9</accession>
<dbReference type="Proteomes" id="UP001642484">
    <property type="component" value="Unassembled WGS sequence"/>
</dbReference>
<evidence type="ECO:0000313" key="1">
    <source>
        <dbReference type="EMBL" id="CAK9035410.1"/>
    </source>
</evidence>
<organism evidence="1 2">
    <name type="scientific">Durusdinium trenchii</name>
    <dbReference type="NCBI Taxonomy" id="1381693"/>
    <lineage>
        <taxon>Eukaryota</taxon>
        <taxon>Sar</taxon>
        <taxon>Alveolata</taxon>
        <taxon>Dinophyceae</taxon>
        <taxon>Suessiales</taxon>
        <taxon>Symbiodiniaceae</taxon>
        <taxon>Durusdinium</taxon>
    </lineage>
</organism>
<evidence type="ECO:0000313" key="2">
    <source>
        <dbReference type="Proteomes" id="UP001642484"/>
    </source>
</evidence>
<keyword evidence="2" id="KW-1185">Reference proteome</keyword>
<sequence>MADEQWEDWQRDVKSCGIPLNHIKTALQTRFLSFLCPREMYQYDHSVYQTIIKLVVDDWKRAEDYGIEIPGHGKVYPIVLGNKGDWSYLVSSAGLERSYRRAPRGANQAKKNLSDPPGICHLCMGGTKEGDWEDLDVATKLIAHARSSPIPPPWDEAPPWAQLLHDEDPGGLSRFHRVDVWHTFHMGVGKSYLASCVSMVQHLTGESSVDKRVEAMSVDFLDWCANNKKTKYLKKLEPSTFALKSREPHGSWNKAHVTSTLMEWLSSFLDKHRETCQSDVNLRLIAS</sequence>
<protein>
    <submittedName>
        <fullName evidence="1">Uncharacterized protein</fullName>
    </submittedName>
</protein>